<dbReference type="EMBL" id="JAGSOV010000070">
    <property type="protein sequence ID" value="MCO1659730.1"/>
    <property type="molecule type" value="Genomic_DNA"/>
</dbReference>
<evidence type="ECO:0000259" key="1">
    <source>
        <dbReference type="PROSITE" id="PS50943"/>
    </source>
</evidence>
<sequence length="266" mass="29432">MKDADVGAGPFGMQLRRWRSARGLTQLALAQRASTTTRHVSFLETGRSRPRAQLVQRLAQALGLQPREHNALLEAAGLPARFPQRPLDDDQLMRYSSAIDSLLRRHEPLPAAVVNRYGAVLRANAAFERVTPGLVGLTPEELVDRNFGPGPWRDAIENWPEVATSWLTRQRHEADRTRDPRLHALVEQAAELIGPLPPGTVTDDGPMTCARVRIGDDVFELFALVARFDSAHDVTLSELRVELMYPGNEAAARWLGVDGERLSDAG</sequence>
<dbReference type="Pfam" id="PF17765">
    <property type="entry name" value="MLTR_LBD"/>
    <property type="match status" value="1"/>
</dbReference>
<accession>A0ABT1A9L5</accession>
<dbReference type="InterPro" id="IPR041413">
    <property type="entry name" value="MLTR_LBD"/>
</dbReference>
<dbReference type="Pfam" id="PF13560">
    <property type="entry name" value="HTH_31"/>
    <property type="match status" value="1"/>
</dbReference>
<reference evidence="2" key="1">
    <citation type="submission" date="2021-04" db="EMBL/GenBank/DDBJ databases">
        <title>Pseudonocardia sp. nov., isolated from sandy soil of mangrove forest.</title>
        <authorList>
            <person name="Zan Z."/>
            <person name="Huang R."/>
            <person name="Liu W."/>
        </authorList>
    </citation>
    <scope>NUCLEOTIDE SEQUENCE</scope>
    <source>
        <strain evidence="2">S2-4</strain>
    </source>
</reference>
<dbReference type="SMART" id="SM00530">
    <property type="entry name" value="HTH_XRE"/>
    <property type="match status" value="1"/>
</dbReference>
<gene>
    <name evidence="2" type="ORF">KDL28_32140</name>
</gene>
<proteinExistence type="predicted"/>
<organism evidence="2 3">
    <name type="scientific">Pseudonocardia humida</name>
    <dbReference type="NCBI Taxonomy" id="2800819"/>
    <lineage>
        <taxon>Bacteria</taxon>
        <taxon>Bacillati</taxon>
        <taxon>Actinomycetota</taxon>
        <taxon>Actinomycetes</taxon>
        <taxon>Pseudonocardiales</taxon>
        <taxon>Pseudonocardiaceae</taxon>
        <taxon>Pseudonocardia</taxon>
    </lineage>
</organism>
<name>A0ABT1A9L5_9PSEU</name>
<keyword evidence="3" id="KW-1185">Reference proteome</keyword>
<comment type="caution">
    <text evidence="2">The sequence shown here is derived from an EMBL/GenBank/DDBJ whole genome shotgun (WGS) entry which is preliminary data.</text>
</comment>
<dbReference type="InterPro" id="IPR001387">
    <property type="entry name" value="Cro/C1-type_HTH"/>
</dbReference>
<dbReference type="Gene3D" id="1.10.260.40">
    <property type="entry name" value="lambda repressor-like DNA-binding domains"/>
    <property type="match status" value="1"/>
</dbReference>
<feature type="domain" description="HTH cro/C1-type" evidence="1">
    <location>
        <begin position="15"/>
        <end position="69"/>
    </location>
</feature>
<dbReference type="PANTHER" id="PTHR35010">
    <property type="entry name" value="BLL4672 PROTEIN-RELATED"/>
    <property type="match status" value="1"/>
</dbReference>
<dbReference type="SUPFAM" id="SSF47413">
    <property type="entry name" value="lambda repressor-like DNA-binding domains"/>
    <property type="match status" value="1"/>
</dbReference>
<dbReference type="PANTHER" id="PTHR35010:SF4">
    <property type="entry name" value="BLL5781 PROTEIN"/>
    <property type="match status" value="1"/>
</dbReference>
<dbReference type="InterPro" id="IPR010982">
    <property type="entry name" value="Lambda_DNA-bd_dom_sf"/>
</dbReference>
<dbReference type="Proteomes" id="UP001165283">
    <property type="component" value="Unassembled WGS sequence"/>
</dbReference>
<protein>
    <submittedName>
        <fullName evidence="2">Helix-turn-helix transcriptional regulator</fullName>
    </submittedName>
</protein>
<evidence type="ECO:0000313" key="3">
    <source>
        <dbReference type="Proteomes" id="UP001165283"/>
    </source>
</evidence>
<evidence type="ECO:0000313" key="2">
    <source>
        <dbReference type="EMBL" id="MCO1659730.1"/>
    </source>
</evidence>
<dbReference type="Gene3D" id="3.30.450.180">
    <property type="match status" value="1"/>
</dbReference>
<dbReference type="CDD" id="cd00093">
    <property type="entry name" value="HTH_XRE"/>
    <property type="match status" value="1"/>
</dbReference>
<dbReference type="RefSeq" id="WP_252444684.1">
    <property type="nucleotide sequence ID" value="NZ_JAGSOV010000070.1"/>
</dbReference>
<dbReference type="PROSITE" id="PS50943">
    <property type="entry name" value="HTH_CROC1"/>
    <property type="match status" value="1"/>
</dbReference>